<feature type="transmembrane region" description="Helical" evidence="5">
    <location>
        <begin position="102"/>
        <end position="123"/>
    </location>
</feature>
<keyword evidence="2 5" id="KW-0812">Transmembrane</keyword>
<dbReference type="EMBL" id="JACAZF010000005">
    <property type="protein sequence ID" value="KAF7303563.1"/>
    <property type="molecule type" value="Genomic_DNA"/>
</dbReference>
<feature type="transmembrane region" description="Helical" evidence="5">
    <location>
        <begin position="265"/>
        <end position="285"/>
    </location>
</feature>
<comment type="subcellular location">
    <subcellularLocation>
        <location evidence="1">Membrane</location>
        <topology evidence="1">Multi-pass membrane protein</topology>
    </subcellularLocation>
</comment>
<reference evidence="6" key="1">
    <citation type="submission" date="2020-05" db="EMBL/GenBank/DDBJ databases">
        <title>Mycena genomes resolve the evolution of fungal bioluminescence.</title>
        <authorList>
            <person name="Tsai I.J."/>
        </authorList>
    </citation>
    <scope>NUCLEOTIDE SEQUENCE</scope>
    <source>
        <strain evidence="6">171206Taipei</strain>
    </source>
</reference>
<feature type="transmembrane region" description="Helical" evidence="5">
    <location>
        <begin position="62"/>
        <end position="82"/>
    </location>
</feature>
<feature type="transmembrane region" description="Helical" evidence="5">
    <location>
        <begin position="135"/>
        <end position="159"/>
    </location>
</feature>
<proteinExistence type="predicted"/>
<evidence type="ECO:0000256" key="2">
    <source>
        <dbReference type="ARBA" id="ARBA00022692"/>
    </source>
</evidence>
<feature type="transmembrane region" description="Helical" evidence="5">
    <location>
        <begin position="179"/>
        <end position="202"/>
    </location>
</feature>
<evidence type="ECO:0000313" key="7">
    <source>
        <dbReference type="Proteomes" id="UP000636479"/>
    </source>
</evidence>
<accession>A0A8H6SQX1</accession>
<dbReference type="OrthoDB" id="3358017at2759"/>
<keyword evidence="4 5" id="KW-0472">Membrane</keyword>
<dbReference type="GO" id="GO:0005886">
    <property type="term" value="C:plasma membrane"/>
    <property type="evidence" value="ECO:0007669"/>
    <property type="project" value="TreeGrafter"/>
</dbReference>
<evidence type="ECO:0008006" key="8">
    <source>
        <dbReference type="Google" id="ProtNLM"/>
    </source>
</evidence>
<dbReference type="GO" id="GO:0000324">
    <property type="term" value="C:fungal-type vacuole"/>
    <property type="evidence" value="ECO:0007669"/>
    <property type="project" value="TreeGrafter"/>
</dbReference>
<dbReference type="RefSeq" id="XP_037220535.1">
    <property type="nucleotide sequence ID" value="XM_037362614.1"/>
</dbReference>
<dbReference type="Proteomes" id="UP000636479">
    <property type="component" value="Unassembled WGS sequence"/>
</dbReference>
<feature type="transmembrane region" description="Helical" evidence="5">
    <location>
        <begin position="37"/>
        <end position="55"/>
    </location>
</feature>
<dbReference type="PANTHER" id="PTHR31465">
    <property type="entry name" value="PROTEIN RTA1-RELATED"/>
    <property type="match status" value="1"/>
</dbReference>
<dbReference type="PANTHER" id="PTHR31465:SF9">
    <property type="entry name" value="SPHINGOID LONG-CHAIN BASE TRANSPORTER RSB1"/>
    <property type="match status" value="1"/>
</dbReference>
<keyword evidence="7" id="KW-1185">Reference proteome</keyword>
<dbReference type="GeneID" id="59345130"/>
<evidence type="ECO:0000256" key="5">
    <source>
        <dbReference type="SAM" id="Phobius"/>
    </source>
</evidence>
<gene>
    <name evidence="6" type="ORF">MIND_00585600</name>
</gene>
<evidence type="ECO:0000256" key="1">
    <source>
        <dbReference type="ARBA" id="ARBA00004141"/>
    </source>
</evidence>
<comment type="caution">
    <text evidence="6">The sequence shown here is derived from an EMBL/GenBank/DDBJ whole genome shotgun (WGS) entry which is preliminary data.</text>
</comment>
<dbReference type="Pfam" id="PF04479">
    <property type="entry name" value="RTA1"/>
    <property type="match status" value="1"/>
</dbReference>
<sequence>MAIPMIPVDLVIRKLERPLNSTISVAEDSYGYIPSESIAIIFIALFGISTALHTAQAAYFRTWWLIPTAVLCGIGELIGWGARLWSAVSPNADIPFKMQISATIISPTPLLAASFIIFSRIIARLGPGYSLIPPRWYAWFFVSCDVIALVVQGVGGGLAASADDHAGAQRGANIMLGGIGFQFAVIIIFSILVTDFLIRYFYKAPWRAAALEGSISGLTRGTLTRPLATILSALIFSTIVLFIRSVYRTIELAGGWDGRIIHTQLYFNVLDGAMVVLAIFTWNFVHPGWFLSESLAEEQRRTEEQKGLFMAMESRSRGTSPV</sequence>
<dbReference type="InterPro" id="IPR007568">
    <property type="entry name" value="RTA1"/>
</dbReference>
<name>A0A8H6SQX1_9AGAR</name>
<feature type="transmembrane region" description="Helical" evidence="5">
    <location>
        <begin position="223"/>
        <end position="245"/>
    </location>
</feature>
<protein>
    <recommendedName>
        <fullName evidence="8">RTA1-domain-containing protein</fullName>
    </recommendedName>
</protein>
<evidence type="ECO:0000313" key="6">
    <source>
        <dbReference type="EMBL" id="KAF7303563.1"/>
    </source>
</evidence>
<keyword evidence="3 5" id="KW-1133">Transmembrane helix</keyword>
<evidence type="ECO:0000256" key="4">
    <source>
        <dbReference type="ARBA" id="ARBA00023136"/>
    </source>
</evidence>
<dbReference type="AlphaFoldDB" id="A0A8H6SQX1"/>
<organism evidence="6 7">
    <name type="scientific">Mycena indigotica</name>
    <dbReference type="NCBI Taxonomy" id="2126181"/>
    <lineage>
        <taxon>Eukaryota</taxon>
        <taxon>Fungi</taxon>
        <taxon>Dikarya</taxon>
        <taxon>Basidiomycota</taxon>
        <taxon>Agaricomycotina</taxon>
        <taxon>Agaricomycetes</taxon>
        <taxon>Agaricomycetidae</taxon>
        <taxon>Agaricales</taxon>
        <taxon>Marasmiineae</taxon>
        <taxon>Mycenaceae</taxon>
        <taxon>Mycena</taxon>
    </lineage>
</organism>
<evidence type="ECO:0000256" key="3">
    <source>
        <dbReference type="ARBA" id="ARBA00022989"/>
    </source>
</evidence>